<dbReference type="Gene3D" id="3.30.2320.80">
    <property type="match status" value="1"/>
</dbReference>
<evidence type="ECO:0000313" key="8">
    <source>
        <dbReference type="Proteomes" id="UP000671910"/>
    </source>
</evidence>
<organism evidence="6 8">
    <name type="scientific">Xiamenia xianingshaonis</name>
    <dbReference type="NCBI Taxonomy" id="2682776"/>
    <lineage>
        <taxon>Bacteria</taxon>
        <taxon>Bacillati</taxon>
        <taxon>Actinomycetota</taxon>
        <taxon>Coriobacteriia</taxon>
        <taxon>Eggerthellales</taxon>
        <taxon>Eggerthellaceae</taxon>
        <taxon>Xiamenia</taxon>
    </lineage>
</organism>
<dbReference type="Pfam" id="PF01155">
    <property type="entry name" value="HypA"/>
    <property type="match status" value="1"/>
</dbReference>
<feature type="binding site" evidence="4">
    <location>
        <position position="2"/>
    </location>
    <ligand>
        <name>Ni(2+)</name>
        <dbReference type="ChEBI" id="CHEBI:49786"/>
    </ligand>
</feature>
<protein>
    <recommendedName>
        <fullName evidence="4">Hydrogenase maturation factor HypA</fullName>
    </recommendedName>
</protein>
<evidence type="ECO:0000256" key="3">
    <source>
        <dbReference type="ARBA" id="ARBA00022833"/>
    </source>
</evidence>
<keyword evidence="1 4" id="KW-0533">Nickel</keyword>
<gene>
    <name evidence="4" type="primary">hypA</name>
    <name evidence="5" type="ORF">GMI68_07800</name>
    <name evidence="6" type="ORF">J7S26_08155</name>
</gene>
<feature type="binding site" evidence="4">
    <location>
        <position position="77"/>
    </location>
    <ligand>
        <name>Zn(2+)</name>
        <dbReference type="ChEBI" id="CHEBI:29105"/>
    </ligand>
</feature>
<evidence type="ECO:0000256" key="4">
    <source>
        <dbReference type="HAMAP-Rule" id="MF_00213"/>
    </source>
</evidence>
<evidence type="ECO:0000313" key="6">
    <source>
        <dbReference type="EMBL" id="QTU84301.1"/>
    </source>
</evidence>
<dbReference type="RefSeq" id="WP_166340006.1">
    <property type="nucleotide sequence ID" value="NZ_CP072829.1"/>
</dbReference>
<evidence type="ECO:0000313" key="7">
    <source>
        <dbReference type="Proteomes" id="UP000636394"/>
    </source>
</evidence>
<dbReference type="GO" id="GO:0051604">
    <property type="term" value="P:protein maturation"/>
    <property type="evidence" value="ECO:0007669"/>
    <property type="project" value="InterPro"/>
</dbReference>
<accession>A0A9E6MRA7</accession>
<evidence type="ECO:0000256" key="2">
    <source>
        <dbReference type="ARBA" id="ARBA00022723"/>
    </source>
</evidence>
<dbReference type="GO" id="GO:0008270">
    <property type="term" value="F:zinc ion binding"/>
    <property type="evidence" value="ECO:0007669"/>
    <property type="project" value="UniProtKB-UniRule"/>
</dbReference>
<reference evidence="5 7" key="1">
    <citation type="submission" date="2019-11" db="EMBL/GenBank/DDBJ databases">
        <title>Eggerthellaceae novel genus isolated from the rectal contents of marmort.</title>
        <authorList>
            <person name="Zhang G."/>
        </authorList>
    </citation>
    <scope>NUCLEOTIDE SEQUENCE [LARGE SCALE GENOMIC DNA]</scope>
    <source>
        <strain evidence="7">zg-886</strain>
        <strain evidence="5">Zg-886</strain>
    </source>
</reference>
<dbReference type="EMBL" id="CP072829">
    <property type="protein sequence ID" value="QTU84301.1"/>
    <property type="molecule type" value="Genomic_DNA"/>
</dbReference>
<feature type="binding site" evidence="4">
    <location>
        <position position="90"/>
    </location>
    <ligand>
        <name>Zn(2+)</name>
        <dbReference type="ChEBI" id="CHEBI:29105"/>
    </ligand>
</feature>
<dbReference type="PANTHER" id="PTHR34535:SF3">
    <property type="entry name" value="HYDROGENASE MATURATION FACTOR HYPA"/>
    <property type="match status" value="1"/>
</dbReference>
<dbReference type="HAMAP" id="MF_00213">
    <property type="entry name" value="HypA_HybF"/>
    <property type="match status" value="1"/>
</dbReference>
<keyword evidence="7" id="KW-1185">Reference proteome</keyword>
<sequence>MHELGIMTGVMESVETAARDAGATRVLEVRLTVGEMTEAIPDALEFAFEALSEQNELFDGAKLLITMVKPHSCCLACGAEFDHDRFHMFCPQCDSFALELLAGRELHIDSIEVDLPDD</sequence>
<dbReference type="KEGG" id="ebz:J7S26_08155"/>
<comment type="function">
    <text evidence="4">Involved in the maturation of [NiFe] hydrogenases. Required for nickel insertion into the metal center of the hydrogenase.</text>
</comment>
<dbReference type="Proteomes" id="UP000671910">
    <property type="component" value="Chromosome"/>
</dbReference>
<feature type="binding site" evidence="4">
    <location>
        <position position="74"/>
    </location>
    <ligand>
        <name>Zn(2+)</name>
        <dbReference type="ChEBI" id="CHEBI:29105"/>
    </ligand>
</feature>
<dbReference type="PIRSF" id="PIRSF004761">
    <property type="entry name" value="Hydrgn_mat_HypA"/>
    <property type="match status" value="1"/>
</dbReference>
<evidence type="ECO:0000313" key="5">
    <source>
        <dbReference type="EMBL" id="NHM14664.1"/>
    </source>
</evidence>
<dbReference type="PANTHER" id="PTHR34535">
    <property type="entry name" value="HYDROGENASE MATURATION FACTOR HYPA"/>
    <property type="match status" value="1"/>
</dbReference>
<feature type="binding site" evidence="4">
    <location>
        <position position="93"/>
    </location>
    <ligand>
        <name>Zn(2+)</name>
        <dbReference type="ChEBI" id="CHEBI:29105"/>
    </ligand>
</feature>
<dbReference type="AlphaFoldDB" id="A0A9E6MRA7"/>
<keyword evidence="3 4" id="KW-0862">Zinc</keyword>
<name>A0A9E6MRA7_9ACTN</name>
<dbReference type="Proteomes" id="UP000636394">
    <property type="component" value="Unassembled WGS sequence"/>
</dbReference>
<dbReference type="EMBL" id="WPCR01000009">
    <property type="protein sequence ID" value="NHM14664.1"/>
    <property type="molecule type" value="Genomic_DNA"/>
</dbReference>
<dbReference type="GO" id="GO:0016151">
    <property type="term" value="F:nickel cation binding"/>
    <property type="evidence" value="ECO:0007669"/>
    <property type="project" value="UniProtKB-UniRule"/>
</dbReference>
<dbReference type="InterPro" id="IPR000688">
    <property type="entry name" value="HypA/HybF"/>
</dbReference>
<keyword evidence="2 4" id="KW-0479">Metal-binding</keyword>
<evidence type="ECO:0000256" key="1">
    <source>
        <dbReference type="ARBA" id="ARBA00022596"/>
    </source>
</evidence>
<comment type="similarity">
    <text evidence="4">Belongs to the HypA/HybF family.</text>
</comment>
<reference evidence="6" key="2">
    <citation type="submission" date="2021-04" db="EMBL/GenBank/DDBJ databases">
        <title>Novel species in family Eggerthellaceae.</title>
        <authorList>
            <person name="Zhang G."/>
        </authorList>
    </citation>
    <scope>NUCLEOTIDE SEQUENCE</scope>
    <source>
        <strain evidence="6">Zg-886</strain>
    </source>
</reference>
<proteinExistence type="inferred from homology"/>